<dbReference type="OrthoDB" id="6511285at2759"/>
<name>A0A9J6G713_HAELO</name>
<accession>A0A9J6G713</accession>
<protein>
    <recommendedName>
        <fullName evidence="3">DUF4371 domain-containing protein</fullName>
    </recommendedName>
</protein>
<dbReference type="SUPFAM" id="SSF53098">
    <property type="entry name" value="Ribonuclease H-like"/>
    <property type="match status" value="1"/>
</dbReference>
<dbReference type="VEuPathDB" id="VectorBase:HLOH_058950"/>
<dbReference type="AlphaFoldDB" id="A0A9J6G713"/>
<dbReference type="OMA" id="VCNITIT"/>
<dbReference type="Proteomes" id="UP000821853">
    <property type="component" value="Chromosome 3"/>
</dbReference>
<proteinExistence type="predicted"/>
<sequence length="269" mass="29382">MPETMKHRQKVTPRDQQRLRDAVAPALTADEDEKRWALKIAIVIACNMAINCVDELCDLLKGVLRCKLVMHRTKCTTVITKVIAAYYSAKLREGIAGKPYSLLVDESTDISAKKLVCMAIRFHSDIASKITTTLLEMKEAKEGKAESINDAVQAVLGKNSLSPSDCIGLATDGANAMCGHNNSLWRRLQDDNPSITLAKCACHSLDLVASQAMETMPASLEFRVKETHNYFAHSSTRQAAYRPVYSESSAAQEGAIPLKIISPSGTIDG</sequence>
<dbReference type="InterPro" id="IPR012337">
    <property type="entry name" value="RNaseH-like_sf"/>
</dbReference>
<reference evidence="1 2" key="1">
    <citation type="journal article" date="2020" name="Cell">
        <title>Large-Scale Comparative Analyses of Tick Genomes Elucidate Their Genetic Diversity and Vector Capacities.</title>
        <authorList>
            <consortium name="Tick Genome and Microbiome Consortium (TIGMIC)"/>
            <person name="Jia N."/>
            <person name="Wang J."/>
            <person name="Shi W."/>
            <person name="Du L."/>
            <person name="Sun Y."/>
            <person name="Zhan W."/>
            <person name="Jiang J.F."/>
            <person name="Wang Q."/>
            <person name="Zhang B."/>
            <person name="Ji P."/>
            <person name="Bell-Sakyi L."/>
            <person name="Cui X.M."/>
            <person name="Yuan T.T."/>
            <person name="Jiang B.G."/>
            <person name="Yang W.F."/>
            <person name="Lam T.T."/>
            <person name="Chang Q.C."/>
            <person name="Ding S.J."/>
            <person name="Wang X.J."/>
            <person name="Zhu J.G."/>
            <person name="Ruan X.D."/>
            <person name="Zhao L."/>
            <person name="Wei J.T."/>
            <person name="Ye R.Z."/>
            <person name="Que T.C."/>
            <person name="Du C.H."/>
            <person name="Zhou Y.H."/>
            <person name="Cheng J.X."/>
            <person name="Dai P.F."/>
            <person name="Guo W.B."/>
            <person name="Han X.H."/>
            <person name="Huang E.J."/>
            <person name="Li L.F."/>
            <person name="Wei W."/>
            <person name="Gao Y.C."/>
            <person name="Liu J.Z."/>
            <person name="Shao H.Z."/>
            <person name="Wang X."/>
            <person name="Wang C.C."/>
            <person name="Yang T.C."/>
            <person name="Huo Q.B."/>
            <person name="Li W."/>
            <person name="Chen H.Y."/>
            <person name="Chen S.E."/>
            <person name="Zhou L.G."/>
            <person name="Ni X.B."/>
            <person name="Tian J.H."/>
            <person name="Sheng Y."/>
            <person name="Liu T."/>
            <person name="Pan Y.S."/>
            <person name="Xia L.Y."/>
            <person name="Li J."/>
            <person name="Zhao F."/>
            <person name="Cao W.C."/>
        </authorList>
    </citation>
    <scope>NUCLEOTIDE SEQUENCE [LARGE SCALE GENOMIC DNA]</scope>
    <source>
        <strain evidence="1">HaeL-2018</strain>
    </source>
</reference>
<evidence type="ECO:0008006" key="3">
    <source>
        <dbReference type="Google" id="ProtNLM"/>
    </source>
</evidence>
<dbReference type="EMBL" id="JABSTR010000005">
    <property type="protein sequence ID" value="KAH9371069.1"/>
    <property type="molecule type" value="Genomic_DNA"/>
</dbReference>
<evidence type="ECO:0000313" key="1">
    <source>
        <dbReference type="EMBL" id="KAH9371069.1"/>
    </source>
</evidence>
<gene>
    <name evidence="1" type="ORF">HPB48_013168</name>
</gene>
<keyword evidence="2" id="KW-1185">Reference proteome</keyword>
<dbReference type="PANTHER" id="PTHR37162">
    <property type="entry name" value="HAT FAMILY DIMERISATION DOMAINCONTAINING PROTEIN-RELATED"/>
    <property type="match status" value="1"/>
</dbReference>
<evidence type="ECO:0000313" key="2">
    <source>
        <dbReference type="Proteomes" id="UP000821853"/>
    </source>
</evidence>
<comment type="caution">
    <text evidence="1">The sequence shown here is derived from an EMBL/GenBank/DDBJ whole genome shotgun (WGS) entry which is preliminary data.</text>
</comment>
<organism evidence="1 2">
    <name type="scientific">Haemaphysalis longicornis</name>
    <name type="common">Bush tick</name>
    <dbReference type="NCBI Taxonomy" id="44386"/>
    <lineage>
        <taxon>Eukaryota</taxon>
        <taxon>Metazoa</taxon>
        <taxon>Ecdysozoa</taxon>
        <taxon>Arthropoda</taxon>
        <taxon>Chelicerata</taxon>
        <taxon>Arachnida</taxon>
        <taxon>Acari</taxon>
        <taxon>Parasitiformes</taxon>
        <taxon>Ixodida</taxon>
        <taxon>Ixodoidea</taxon>
        <taxon>Ixodidae</taxon>
        <taxon>Haemaphysalinae</taxon>
        <taxon>Haemaphysalis</taxon>
    </lineage>
</organism>
<dbReference type="PANTHER" id="PTHR37162:SF1">
    <property type="entry name" value="BED-TYPE DOMAIN-CONTAINING PROTEIN"/>
    <property type="match status" value="1"/>
</dbReference>